<dbReference type="GO" id="GO:0016746">
    <property type="term" value="F:acyltransferase activity"/>
    <property type="evidence" value="ECO:0007669"/>
    <property type="project" value="UniProtKB-KW"/>
</dbReference>
<accession>A0AAJ1BTH2</accession>
<evidence type="ECO:0000313" key="3">
    <source>
        <dbReference type="EMBL" id="MCO5956037.1"/>
    </source>
</evidence>
<dbReference type="AlphaFoldDB" id="A0AAJ1BTH2"/>
<dbReference type="RefSeq" id="WP_250912727.1">
    <property type="nucleotide sequence ID" value="NZ_JAMXLX010000001.1"/>
</dbReference>
<organism evidence="3 4">
    <name type="scientific">Ciceribacter sichuanensis</name>
    <dbReference type="NCBI Taxonomy" id="2949647"/>
    <lineage>
        <taxon>Bacteria</taxon>
        <taxon>Pseudomonadati</taxon>
        <taxon>Pseudomonadota</taxon>
        <taxon>Alphaproteobacteria</taxon>
        <taxon>Hyphomicrobiales</taxon>
        <taxon>Rhizobiaceae</taxon>
        <taxon>Ciceribacter</taxon>
    </lineage>
</organism>
<dbReference type="SMART" id="SM00028">
    <property type="entry name" value="TPR"/>
    <property type="match status" value="3"/>
</dbReference>
<dbReference type="InterPro" id="IPR038740">
    <property type="entry name" value="BioF2-like_GNAT_dom"/>
</dbReference>
<evidence type="ECO:0000313" key="4">
    <source>
        <dbReference type="Proteomes" id="UP001155380"/>
    </source>
</evidence>
<feature type="repeat" description="TPR" evidence="1">
    <location>
        <begin position="482"/>
        <end position="515"/>
    </location>
</feature>
<dbReference type="GO" id="GO:0016567">
    <property type="term" value="P:protein ubiquitination"/>
    <property type="evidence" value="ECO:0007669"/>
    <property type="project" value="TreeGrafter"/>
</dbReference>
<dbReference type="PANTHER" id="PTHR12558">
    <property type="entry name" value="CELL DIVISION CYCLE 16,23,27"/>
    <property type="match status" value="1"/>
</dbReference>
<dbReference type="EC" id="2.3.1.-" evidence="3"/>
<gene>
    <name evidence="3" type="ORF">NBH21_04565</name>
</gene>
<dbReference type="GO" id="GO:0031145">
    <property type="term" value="P:anaphase-promoting complex-dependent catabolic process"/>
    <property type="evidence" value="ECO:0007669"/>
    <property type="project" value="TreeGrafter"/>
</dbReference>
<keyword evidence="3" id="KW-0808">Transferase</keyword>
<dbReference type="EMBL" id="JAMXLX010000001">
    <property type="protein sequence ID" value="MCO5956037.1"/>
    <property type="molecule type" value="Genomic_DNA"/>
</dbReference>
<sequence length="581" mass="65500">MQVEVIDTPSDFEGVKDAWDALFARDPDAHCFLSWIWMAHWFERAGAWSVLAVRQKTDGRYIAFLPLRRRTDFSEELGFSTSLLMGGAYFAVYTGFLCDPQEEEAAISALAEALCLAPWRQLDFHDVFMSSRRIELLFRHLLQRGYAIDKVVRPRHVTDNGDRIDHDVYAYVDLPQDFETYLATSLGSRTRQDVRRALRDLDDPVNDLRVTEADADTIDTHLAFFNDLWGKQWMAGQPKYATWLLECARHMLPNSFRAGVLRVFALWQGGRPLAVHIYLIDEARRQFVCFLVSRDLSFRKPSPGLLLHACVIRQAIAEGFISYDLGTGDFAYKFRLGAGRRIIERFRILSPVNDDLERVLDNASLSAVQKQVETFLKSGDIAKAGLGLRQARQRWPGETAFREQAERLEALKRHASDFANASARHRAGHLDAAEREYRNILSLVPRHFGAMHQLGLVCLQRGEAHVARDWIRQALDIRPDSVPALCNYANALMALKDFPAAIKTYDRALSIDPAHAASLFGRGGLLKSIGRFDEALRDFRALLSHQPSHPGAVAACAALVEQVVATQRSEEPAMAVEPGPA</sequence>
<evidence type="ECO:0000259" key="2">
    <source>
        <dbReference type="Pfam" id="PF13480"/>
    </source>
</evidence>
<dbReference type="SUPFAM" id="SSF55729">
    <property type="entry name" value="Acyl-CoA N-acyltransferases (Nat)"/>
    <property type="match status" value="1"/>
</dbReference>
<dbReference type="InterPro" id="IPR019734">
    <property type="entry name" value="TPR_rpt"/>
</dbReference>
<reference evidence="3" key="1">
    <citation type="submission" date="2022-06" db="EMBL/GenBank/DDBJ databases">
        <authorList>
            <person name="Sun Q."/>
        </authorList>
    </citation>
    <scope>NUCLEOTIDE SEQUENCE</scope>
    <source>
        <strain evidence="3">S101</strain>
    </source>
</reference>
<name>A0AAJ1BTH2_9HYPH</name>
<dbReference type="Pfam" id="PF13480">
    <property type="entry name" value="Acetyltransf_6"/>
    <property type="match status" value="1"/>
</dbReference>
<dbReference type="InterPro" id="IPR016181">
    <property type="entry name" value="Acyl_CoA_acyltransferase"/>
</dbReference>
<dbReference type="GO" id="GO:0005737">
    <property type="term" value="C:cytoplasm"/>
    <property type="evidence" value="ECO:0007669"/>
    <property type="project" value="TreeGrafter"/>
</dbReference>
<dbReference type="Gene3D" id="1.25.40.10">
    <property type="entry name" value="Tetratricopeptide repeat domain"/>
    <property type="match status" value="1"/>
</dbReference>
<comment type="caution">
    <text evidence="3">The sequence shown here is derived from an EMBL/GenBank/DDBJ whole genome shotgun (WGS) entry which is preliminary data.</text>
</comment>
<protein>
    <submittedName>
        <fullName evidence="3">GNAT family N-acetyltransferase</fullName>
        <ecNumber evidence="3">2.3.1.-</ecNumber>
    </submittedName>
</protein>
<dbReference type="Pfam" id="PF13432">
    <property type="entry name" value="TPR_16"/>
    <property type="match status" value="2"/>
</dbReference>
<dbReference type="Gene3D" id="3.40.630.30">
    <property type="match status" value="1"/>
</dbReference>
<dbReference type="PROSITE" id="PS50005">
    <property type="entry name" value="TPR"/>
    <property type="match status" value="2"/>
</dbReference>
<dbReference type="Proteomes" id="UP001155380">
    <property type="component" value="Unassembled WGS sequence"/>
</dbReference>
<dbReference type="SUPFAM" id="SSF48452">
    <property type="entry name" value="TPR-like"/>
    <property type="match status" value="1"/>
</dbReference>
<dbReference type="GO" id="GO:0051301">
    <property type="term" value="P:cell division"/>
    <property type="evidence" value="ECO:0007669"/>
    <property type="project" value="TreeGrafter"/>
</dbReference>
<dbReference type="InterPro" id="IPR011990">
    <property type="entry name" value="TPR-like_helical_dom_sf"/>
</dbReference>
<keyword evidence="3" id="KW-0012">Acyltransferase</keyword>
<keyword evidence="1" id="KW-0802">TPR repeat</keyword>
<feature type="repeat" description="TPR" evidence="1">
    <location>
        <begin position="516"/>
        <end position="549"/>
    </location>
</feature>
<dbReference type="PANTHER" id="PTHR12558:SF13">
    <property type="entry name" value="CELL DIVISION CYCLE PROTEIN 27 HOMOLOG"/>
    <property type="match status" value="1"/>
</dbReference>
<proteinExistence type="predicted"/>
<feature type="domain" description="BioF2-like acetyltransferase" evidence="2">
    <location>
        <begin position="188"/>
        <end position="333"/>
    </location>
</feature>
<evidence type="ECO:0000256" key="1">
    <source>
        <dbReference type="PROSITE-ProRule" id="PRU00339"/>
    </source>
</evidence>